<name>V5IAH7_ANOGL</name>
<dbReference type="PANTHER" id="PTHR10265">
    <property type="entry name" value="CYCLIN-DEPENDENT KINASE INHIBITOR 1"/>
    <property type="match status" value="1"/>
</dbReference>
<dbReference type="PANTHER" id="PTHR10265:SF45">
    <property type="entry name" value="DACAPO"/>
    <property type="match status" value="1"/>
</dbReference>
<keyword evidence="5" id="KW-0131">Cell cycle</keyword>
<dbReference type="Pfam" id="PF02234">
    <property type="entry name" value="CDI"/>
    <property type="match status" value="1"/>
</dbReference>
<dbReference type="EMBL" id="GALX01001165">
    <property type="protein sequence ID" value="JAB67301.1"/>
    <property type="molecule type" value="Transcribed_RNA"/>
</dbReference>
<sequence length="111" mass="13075">MADNNHAEEAKEDSNQRGKGDDVNHSRQKPSVCRRLDFGSDHEKELNNLLSLSNEDLERHRHKAIDKWNFDFENEVPLDGDWQWEKVPVQPSEVKEVICTLEKERHENRTV</sequence>
<evidence type="ECO:0000256" key="5">
    <source>
        <dbReference type="ARBA" id="ARBA00023306"/>
    </source>
</evidence>
<protein>
    <submittedName>
        <fullName evidence="8">Cyclin-dependent kinase inhibitor</fullName>
    </submittedName>
</protein>
<accession>V5IAH7</accession>
<dbReference type="GO" id="GO:0051726">
    <property type="term" value="P:regulation of cell cycle"/>
    <property type="evidence" value="ECO:0007669"/>
    <property type="project" value="InterPro"/>
</dbReference>
<dbReference type="GO" id="GO:0005634">
    <property type="term" value="C:nucleus"/>
    <property type="evidence" value="ECO:0007669"/>
    <property type="project" value="UniProtKB-SubCell"/>
</dbReference>
<comment type="subcellular location">
    <subcellularLocation>
        <location evidence="1">Nucleus</location>
    </subcellularLocation>
</comment>
<evidence type="ECO:0000313" key="8">
    <source>
        <dbReference type="EMBL" id="JAB67301.1"/>
    </source>
</evidence>
<feature type="domain" description="Cyclin-dependent kinase inhibitor" evidence="7">
    <location>
        <begin position="54"/>
        <end position="87"/>
    </location>
</feature>
<proteinExistence type="inferred from homology"/>
<evidence type="ECO:0000256" key="2">
    <source>
        <dbReference type="ARBA" id="ARBA00006726"/>
    </source>
</evidence>
<reference evidence="8" key="1">
    <citation type="submission" date="2013-07" db="EMBL/GenBank/DDBJ databases">
        <title>Midgut Transcriptome Profiling of Anoplphora glabripennis, a Lignocellulose Degrading, Wood-Boring Cerambycid.</title>
        <authorList>
            <person name="Scully E.D."/>
            <person name="Hoover K."/>
            <person name="Carlson J.E."/>
            <person name="Tien M."/>
            <person name="Geib S.M."/>
        </authorList>
    </citation>
    <scope>NUCLEOTIDE SEQUENCE</scope>
</reference>
<feature type="region of interest" description="Disordered" evidence="6">
    <location>
        <begin position="1"/>
        <end position="38"/>
    </location>
</feature>
<evidence type="ECO:0000256" key="1">
    <source>
        <dbReference type="ARBA" id="ARBA00004123"/>
    </source>
</evidence>
<evidence type="ECO:0000256" key="3">
    <source>
        <dbReference type="ARBA" id="ARBA00023013"/>
    </source>
</evidence>
<evidence type="ECO:0000259" key="7">
    <source>
        <dbReference type="Pfam" id="PF02234"/>
    </source>
</evidence>
<dbReference type="InterPro" id="IPR003175">
    <property type="entry name" value="CDI_dom"/>
</dbReference>
<organism evidence="8">
    <name type="scientific">Anoplophora glabripennis</name>
    <name type="common">Asian longhorn beetle</name>
    <name type="synonym">Anoplophora nobilis</name>
    <dbReference type="NCBI Taxonomy" id="217634"/>
    <lineage>
        <taxon>Eukaryota</taxon>
        <taxon>Metazoa</taxon>
        <taxon>Ecdysozoa</taxon>
        <taxon>Arthropoda</taxon>
        <taxon>Hexapoda</taxon>
        <taxon>Insecta</taxon>
        <taxon>Pterygota</taxon>
        <taxon>Neoptera</taxon>
        <taxon>Endopterygota</taxon>
        <taxon>Coleoptera</taxon>
        <taxon>Polyphaga</taxon>
        <taxon>Cucujiformia</taxon>
        <taxon>Chrysomeloidea</taxon>
        <taxon>Cerambycidae</taxon>
        <taxon>Lamiinae</taxon>
        <taxon>Lamiini</taxon>
        <taxon>Anoplophora</taxon>
    </lineage>
</organism>
<keyword evidence="3" id="KW-0649">Protein kinase inhibitor</keyword>
<dbReference type="AlphaFoldDB" id="V5IAH7"/>
<keyword evidence="4" id="KW-0539">Nucleus</keyword>
<dbReference type="InterPro" id="IPR044898">
    <property type="entry name" value="CDI_dom_sf"/>
</dbReference>
<dbReference type="Gene3D" id="4.10.365.10">
    <property type="entry name" value="p27"/>
    <property type="match status" value="1"/>
</dbReference>
<gene>
    <name evidence="8" type="primary">CDN1B</name>
</gene>
<feature type="compositionally biased region" description="Basic and acidic residues" evidence="6">
    <location>
        <begin position="1"/>
        <end position="25"/>
    </location>
</feature>
<evidence type="ECO:0000256" key="6">
    <source>
        <dbReference type="SAM" id="MobiDB-lite"/>
    </source>
</evidence>
<dbReference type="GO" id="GO:0004861">
    <property type="term" value="F:cyclin-dependent protein serine/threonine kinase inhibitor activity"/>
    <property type="evidence" value="ECO:0007669"/>
    <property type="project" value="InterPro"/>
</dbReference>
<evidence type="ECO:0000256" key="4">
    <source>
        <dbReference type="ARBA" id="ARBA00023242"/>
    </source>
</evidence>
<comment type="similarity">
    <text evidence="2">Belongs to the CDI family.</text>
</comment>